<feature type="non-terminal residue" evidence="1">
    <location>
        <position position="102"/>
    </location>
</feature>
<organism evidence="1 2">
    <name type="scientific">Brassica rapa subsp. trilocularis</name>
    <dbReference type="NCBI Taxonomy" id="1813537"/>
    <lineage>
        <taxon>Eukaryota</taxon>
        <taxon>Viridiplantae</taxon>
        <taxon>Streptophyta</taxon>
        <taxon>Embryophyta</taxon>
        <taxon>Tracheophyta</taxon>
        <taxon>Spermatophyta</taxon>
        <taxon>Magnoliopsida</taxon>
        <taxon>eudicotyledons</taxon>
        <taxon>Gunneridae</taxon>
        <taxon>Pentapetalae</taxon>
        <taxon>rosids</taxon>
        <taxon>malvids</taxon>
        <taxon>Brassicales</taxon>
        <taxon>Brassicaceae</taxon>
        <taxon>Brassiceae</taxon>
        <taxon>Brassica</taxon>
    </lineage>
</organism>
<gene>
    <name evidence="1" type="primary">A05g502630.1_BraROA</name>
    <name evidence="1" type="ORF">IGI04_018648</name>
</gene>
<protein>
    <submittedName>
        <fullName evidence="1">Uncharacterized protein</fullName>
    </submittedName>
</protein>
<dbReference type="EMBL" id="JADBGQ010000005">
    <property type="protein sequence ID" value="KAG5396834.1"/>
    <property type="molecule type" value="Genomic_DNA"/>
</dbReference>
<keyword evidence="2" id="KW-1185">Reference proteome</keyword>
<proteinExistence type="predicted"/>
<sequence length="102" mass="11958">MTSISLVWTSWKSSGLPESRLDFMEFCLMSYLLIYLFRSHLNVFGYASFSDLEDIWDNLPTTSRKSSRRLPFQSSGLPESRLDLLKVVWKSSRLPRSRLDFL</sequence>
<dbReference type="Proteomes" id="UP000823674">
    <property type="component" value="Chromosome A05"/>
</dbReference>
<name>A0ABQ7MDJ8_BRACM</name>
<evidence type="ECO:0000313" key="2">
    <source>
        <dbReference type="Proteomes" id="UP000823674"/>
    </source>
</evidence>
<accession>A0ABQ7MDJ8</accession>
<evidence type="ECO:0000313" key="1">
    <source>
        <dbReference type="EMBL" id="KAG5396834.1"/>
    </source>
</evidence>
<comment type="caution">
    <text evidence="1">The sequence shown here is derived from an EMBL/GenBank/DDBJ whole genome shotgun (WGS) entry which is preliminary data.</text>
</comment>
<reference evidence="1 2" key="1">
    <citation type="submission" date="2021-03" db="EMBL/GenBank/DDBJ databases">
        <authorList>
            <person name="King G.J."/>
            <person name="Bancroft I."/>
            <person name="Baten A."/>
            <person name="Bloomfield J."/>
            <person name="Borpatragohain P."/>
            <person name="He Z."/>
            <person name="Irish N."/>
            <person name="Irwin J."/>
            <person name="Liu K."/>
            <person name="Mauleon R.P."/>
            <person name="Moore J."/>
            <person name="Morris R."/>
            <person name="Ostergaard L."/>
            <person name="Wang B."/>
            <person name="Wells R."/>
        </authorList>
    </citation>
    <scope>NUCLEOTIDE SEQUENCE [LARGE SCALE GENOMIC DNA]</scope>
    <source>
        <strain evidence="1">R-o-18</strain>
        <tissue evidence="1">Leaf</tissue>
    </source>
</reference>